<dbReference type="InterPro" id="IPR011009">
    <property type="entry name" value="Kinase-like_dom_sf"/>
</dbReference>
<dbReference type="Proteomes" id="UP001194746">
    <property type="component" value="Unassembled WGS sequence"/>
</dbReference>
<dbReference type="SUPFAM" id="SSF159245">
    <property type="entry name" value="AttH-like"/>
    <property type="match status" value="1"/>
</dbReference>
<dbReference type="PANTHER" id="PTHR23020">
    <property type="entry name" value="UNCHARACTERIZED NUCLEAR HORMONE RECEPTOR-RELATED"/>
    <property type="match status" value="1"/>
</dbReference>
<dbReference type="EMBL" id="VCAU01000204">
    <property type="protein sequence ID" value="KAF9882891.1"/>
    <property type="molecule type" value="Genomic_DNA"/>
</dbReference>
<dbReference type="PANTHER" id="PTHR23020:SF41">
    <property type="entry name" value="AMINOGLYCOSIDE PHOSPHOTRANSFERASE DOMAIN-CONTAINING PROTEIN"/>
    <property type="match status" value="1"/>
</dbReference>
<dbReference type="InterPro" id="IPR004119">
    <property type="entry name" value="EcKL"/>
</dbReference>
<dbReference type="Pfam" id="PF02958">
    <property type="entry name" value="EcKL"/>
    <property type="match status" value="1"/>
</dbReference>
<dbReference type="InterPro" id="IPR015897">
    <property type="entry name" value="CHK_kinase-like"/>
</dbReference>
<evidence type="ECO:0000313" key="2">
    <source>
        <dbReference type="EMBL" id="KAF9882891.1"/>
    </source>
</evidence>
<dbReference type="InterPro" id="IPR052961">
    <property type="entry name" value="Oxido-Kinase-like_Enzymes"/>
</dbReference>
<dbReference type="InterPro" id="IPR055492">
    <property type="entry name" value="DUF7064"/>
</dbReference>
<dbReference type="AlphaFoldDB" id="A0AAD4CAK2"/>
<proteinExistence type="predicted"/>
<reference evidence="2" key="2">
    <citation type="submission" date="2020-02" db="EMBL/GenBank/DDBJ databases">
        <authorList>
            <person name="Gilchrist C.L.M."/>
            <person name="Chooi Y.-H."/>
        </authorList>
    </citation>
    <scope>NUCLEOTIDE SEQUENCE</scope>
    <source>
        <strain evidence="2">MST-FP2251</strain>
    </source>
</reference>
<feature type="domain" description="CHK kinase-like" evidence="1">
    <location>
        <begin position="115"/>
        <end position="287"/>
    </location>
</feature>
<gene>
    <name evidence="2" type="ORF">FE257_004905</name>
</gene>
<dbReference type="Gene3D" id="3.90.1200.10">
    <property type="match status" value="1"/>
</dbReference>
<reference evidence="2" key="1">
    <citation type="journal article" date="2019" name="Beilstein J. Org. Chem.">
        <title>Nanangenines: drimane sesquiterpenoids as the dominant metabolite cohort of a novel Australian fungus, Aspergillus nanangensis.</title>
        <authorList>
            <person name="Lacey H.J."/>
            <person name="Gilchrist C.L.M."/>
            <person name="Crombie A."/>
            <person name="Kalaitzis J.A."/>
            <person name="Vuong D."/>
            <person name="Rutledge P.J."/>
            <person name="Turner P."/>
            <person name="Pitt J.I."/>
            <person name="Lacey E."/>
            <person name="Chooi Y.H."/>
            <person name="Piggott A.M."/>
        </authorList>
    </citation>
    <scope>NUCLEOTIDE SEQUENCE</scope>
    <source>
        <strain evidence="2">MST-FP2251</strain>
    </source>
</reference>
<name>A0AAD4CAK2_ASPNN</name>
<organism evidence="2 3">
    <name type="scientific">Aspergillus nanangensis</name>
    <dbReference type="NCBI Taxonomy" id="2582783"/>
    <lineage>
        <taxon>Eukaryota</taxon>
        <taxon>Fungi</taxon>
        <taxon>Dikarya</taxon>
        <taxon>Ascomycota</taxon>
        <taxon>Pezizomycotina</taxon>
        <taxon>Eurotiomycetes</taxon>
        <taxon>Eurotiomycetidae</taxon>
        <taxon>Eurotiales</taxon>
        <taxon>Aspergillaceae</taxon>
        <taxon>Aspergillus</taxon>
        <taxon>Aspergillus subgen. Circumdati</taxon>
    </lineage>
</organism>
<sequence>MAKPIQTIDNLSTEFLSEALQTKVASYSCERIGTGQVGECYRIHLQYAPDETGPATAVIKLAASGALSQGSGRRLGIYKRESQFYSDIAPALEGCPAVVKCYHTAVDADNDGFHILLEDISPAVVGNDIKGASLEEARLAVQALGALQRTSSGTSHPEWLDTGIGASQTYLQTIWKAFLERYGEKVKPEHRQVVDRWLSCFDSYAAKLMAPGSKKCLIHGDYRLDNMLFRQEPVSFAVVDWQMLNLGPAFQDLGFFLGVSVPTELRREHANELIEIYHKALGPNPPFTLDQCIQGVREQAFIGLPLAFASPMILEQTARGDEMFLTMLDRMATHVLDLNAVETLPAPAAPKPLSVNPQDEASHPAGADPLHNESWYFDVADTAQGVGVWVRLGVTPNQPGSWYNALICGPGRPTVAVVDFEAPTPGADLVINCDKIKATHSPDDPLKEYRLTLIGRGESFADPAALLRGERGDPVAVHIDLTWHTTGTPYQWRIATRYEIPCTVSGSILVDNDVTTFAHAPGQRDHSWGVRDWWSFDWVWSAFHLDDGTHLHGVQVRLPTGPVGIGYIQSPTVPIAELSGVDVMEQVSPEGLPQTALIRYSSDAAEDLVLHLTPMGQAPLLSEVFGC</sequence>
<evidence type="ECO:0000313" key="3">
    <source>
        <dbReference type="Proteomes" id="UP001194746"/>
    </source>
</evidence>
<dbReference type="SUPFAM" id="SSF56112">
    <property type="entry name" value="Protein kinase-like (PK-like)"/>
    <property type="match status" value="1"/>
</dbReference>
<accession>A0AAD4CAK2</accession>
<comment type="caution">
    <text evidence="2">The sequence shown here is derived from an EMBL/GenBank/DDBJ whole genome shotgun (WGS) entry which is preliminary data.</text>
</comment>
<evidence type="ECO:0000259" key="1">
    <source>
        <dbReference type="SMART" id="SM00587"/>
    </source>
</evidence>
<keyword evidence="3" id="KW-1185">Reference proteome</keyword>
<dbReference type="Pfam" id="PF23212">
    <property type="entry name" value="DUF7064"/>
    <property type="match status" value="1"/>
</dbReference>
<dbReference type="SMART" id="SM00587">
    <property type="entry name" value="CHK"/>
    <property type="match status" value="1"/>
</dbReference>
<protein>
    <recommendedName>
        <fullName evidence="1">CHK kinase-like domain-containing protein</fullName>
    </recommendedName>
</protein>